<dbReference type="AlphaFoldDB" id="A0AAE1D3F8"/>
<feature type="region of interest" description="Disordered" evidence="1">
    <location>
        <begin position="1"/>
        <end position="37"/>
    </location>
</feature>
<evidence type="ECO:0000313" key="3">
    <source>
        <dbReference type="Proteomes" id="UP001283361"/>
    </source>
</evidence>
<evidence type="ECO:0000256" key="1">
    <source>
        <dbReference type="SAM" id="MobiDB-lite"/>
    </source>
</evidence>
<accession>A0AAE1D3F8</accession>
<evidence type="ECO:0000313" key="2">
    <source>
        <dbReference type="EMBL" id="KAK3755731.1"/>
    </source>
</evidence>
<organism evidence="2 3">
    <name type="scientific">Elysia crispata</name>
    <name type="common">lettuce slug</name>
    <dbReference type="NCBI Taxonomy" id="231223"/>
    <lineage>
        <taxon>Eukaryota</taxon>
        <taxon>Metazoa</taxon>
        <taxon>Spiralia</taxon>
        <taxon>Lophotrochozoa</taxon>
        <taxon>Mollusca</taxon>
        <taxon>Gastropoda</taxon>
        <taxon>Heterobranchia</taxon>
        <taxon>Euthyneura</taxon>
        <taxon>Panpulmonata</taxon>
        <taxon>Sacoglossa</taxon>
        <taxon>Placobranchoidea</taxon>
        <taxon>Plakobranchidae</taxon>
        <taxon>Elysia</taxon>
    </lineage>
</organism>
<dbReference type="Proteomes" id="UP001283361">
    <property type="component" value="Unassembled WGS sequence"/>
</dbReference>
<feature type="compositionally biased region" description="Polar residues" evidence="1">
    <location>
        <begin position="17"/>
        <end position="26"/>
    </location>
</feature>
<name>A0AAE1D3F8_9GAST</name>
<protein>
    <submittedName>
        <fullName evidence="2">Uncharacterized protein</fullName>
    </submittedName>
</protein>
<dbReference type="EMBL" id="JAWDGP010005589">
    <property type="protein sequence ID" value="KAK3755731.1"/>
    <property type="molecule type" value="Genomic_DNA"/>
</dbReference>
<proteinExistence type="predicted"/>
<comment type="caution">
    <text evidence="2">The sequence shown here is derived from an EMBL/GenBank/DDBJ whole genome shotgun (WGS) entry which is preliminary data.</text>
</comment>
<keyword evidence="3" id="KW-1185">Reference proteome</keyword>
<sequence>MPSQGVSQRIKPDITDDTQANLAQRRNPNRAAALPSKLAESEHYSKTRCLHGYSALGVQSFTVSRLEILICELIRTAIDLFRVSSPCGGLSLWCEVFMETKDWTQTVPVTGVG</sequence>
<gene>
    <name evidence="2" type="ORF">RRG08_058976</name>
</gene>
<reference evidence="2" key="1">
    <citation type="journal article" date="2023" name="G3 (Bethesda)">
        <title>A reference genome for the long-term kleptoplast-retaining sea slug Elysia crispata morphotype clarki.</title>
        <authorList>
            <person name="Eastman K.E."/>
            <person name="Pendleton A.L."/>
            <person name="Shaikh M.A."/>
            <person name="Suttiyut T."/>
            <person name="Ogas R."/>
            <person name="Tomko P."/>
            <person name="Gavelis G."/>
            <person name="Widhalm J.R."/>
            <person name="Wisecaver J.H."/>
        </authorList>
    </citation>
    <scope>NUCLEOTIDE SEQUENCE</scope>
    <source>
        <strain evidence="2">ECLA1</strain>
    </source>
</reference>